<evidence type="ECO:0000313" key="4">
    <source>
        <dbReference type="Proteomes" id="UP000708208"/>
    </source>
</evidence>
<dbReference type="AlphaFoldDB" id="A0A8J2P7Y1"/>
<proteinExistence type="predicted"/>
<keyword evidence="4" id="KW-1185">Reference proteome</keyword>
<feature type="region of interest" description="Disordered" evidence="2">
    <location>
        <begin position="162"/>
        <end position="278"/>
    </location>
</feature>
<dbReference type="EMBL" id="CAJVCH010177254">
    <property type="protein sequence ID" value="CAG7729377.1"/>
    <property type="molecule type" value="Genomic_DNA"/>
</dbReference>
<feature type="compositionally biased region" description="Polar residues" evidence="2">
    <location>
        <begin position="1"/>
        <end position="17"/>
    </location>
</feature>
<feature type="non-terminal residue" evidence="3">
    <location>
        <position position="1"/>
    </location>
</feature>
<feature type="compositionally biased region" description="Polar residues" evidence="2">
    <location>
        <begin position="85"/>
        <end position="103"/>
    </location>
</feature>
<feature type="region of interest" description="Disordered" evidence="2">
    <location>
        <begin position="85"/>
        <end position="135"/>
    </location>
</feature>
<organism evidence="3 4">
    <name type="scientific">Allacma fusca</name>
    <dbReference type="NCBI Taxonomy" id="39272"/>
    <lineage>
        <taxon>Eukaryota</taxon>
        <taxon>Metazoa</taxon>
        <taxon>Ecdysozoa</taxon>
        <taxon>Arthropoda</taxon>
        <taxon>Hexapoda</taxon>
        <taxon>Collembola</taxon>
        <taxon>Symphypleona</taxon>
        <taxon>Sminthuridae</taxon>
        <taxon>Allacma</taxon>
    </lineage>
</organism>
<gene>
    <name evidence="3" type="ORF">AFUS01_LOCUS18094</name>
</gene>
<reference evidence="3" key="1">
    <citation type="submission" date="2021-06" db="EMBL/GenBank/DDBJ databases">
        <authorList>
            <person name="Hodson N. C."/>
            <person name="Mongue J. A."/>
            <person name="Jaron S. K."/>
        </authorList>
    </citation>
    <scope>NUCLEOTIDE SEQUENCE</scope>
</reference>
<comment type="caution">
    <text evidence="3">The sequence shown here is derived from an EMBL/GenBank/DDBJ whole genome shotgun (WGS) entry which is preliminary data.</text>
</comment>
<evidence type="ECO:0000313" key="3">
    <source>
        <dbReference type="EMBL" id="CAG7729377.1"/>
    </source>
</evidence>
<accession>A0A8J2P7Y1</accession>
<name>A0A8J2P7Y1_9HEXA</name>
<dbReference type="Proteomes" id="UP000708208">
    <property type="component" value="Unassembled WGS sequence"/>
</dbReference>
<feature type="compositionally biased region" description="Basic and acidic residues" evidence="2">
    <location>
        <begin position="180"/>
        <end position="197"/>
    </location>
</feature>
<feature type="coiled-coil region" evidence="1">
    <location>
        <begin position="361"/>
        <end position="388"/>
    </location>
</feature>
<evidence type="ECO:0000256" key="1">
    <source>
        <dbReference type="SAM" id="Coils"/>
    </source>
</evidence>
<keyword evidence="1" id="KW-0175">Coiled coil</keyword>
<sequence length="403" mass="45082">MDNQCYQNNEQRGNPLNNDLGYRNNALQTQRLTHGATRDNYISQLLQTSASQPLSADDESVICLGPPVPSKGYTRRLNTNRIGNRQYQNGLQPPTHPVSSVRQSGGGTHPINLQPGLPSPTLESTLPNNGEFDRSSVIAPNGAHFNVVIGPAKVVQLNEDCSTGTSNGCNSFSPPRRQKRPIERSSRDFHPDGDNVEKQNLSQHDAYYKDISSGGKEKRPFNSMQSYSVDKPLNTEDGKMSKSCNITNEDVPKKRHINSISSPGPSQGTSKNNDETTNALDPYLDKLMKSFREHVKGRCLKYFDLSKPDAVRRVTDGIAGAAKRMKPDTSSFRTILELFSFIDSNNYGPEIDRAYTINKKIHKHQEHVRQIEDELKKMDEKMEEMDVKFVAGISKRGDKKEFS</sequence>
<feature type="compositionally biased region" description="Polar residues" evidence="2">
    <location>
        <begin position="258"/>
        <end position="278"/>
    </location>
</feature>
<protein>
    <submittedName>
        <fullName evidence="3">Uncharacterized protein</fullName>
    </submittedName>
</protein>
<feature type="region of interest" description="Disordered" evidence="2">
    <location>
        <begin position="1"/>
        <end position="20"/>
    </location>
</feature>
<evidence type="ECO:0000256" key="2">
    <source>
        <dbReference type="SAM" id="MobiDB-lite"/>
    </source>
</evidence>
<feature type="compositionally biased region" description="Polar residues" evidence="2">
    <location>
        <begin position="162"/>
        <end position="173"/>
    </location>
</feature>